<dbReference type="GO" id="GO:0009097">
    <property type="term" value="P:isoleucine biosynthetic process"/>
    <property type="evidence" value="ECO:0007669"/>
    <property type="project" value="TreeGrafter"/>
</dbReference>
<dbReference type="Gene3D" id="3.40.50.1220">
    <property type="entry name" value="TPP-binding domain"/>
    <property type="match status" value="1"/>
</dbReference>
<evidence type="ECO:0000259" key="5">
    <source>
        <dbReference type="Pfam" id="PF02775"/>
    </source>
</evidence>
<dbReference type="EMBL" id="VZPB01000049">
    <property type="protein sequence ID" value="KAB0577385.1"/>
    <property type="molecule type" value="Genomic_DNA"/>
</dbReference>
<feature type="domain" description="Thiamine pyrophosphate enzyme central" evidence="4">
    <location>
        <begin position="201"/>
        <end position="338"/>
    </location>
</feature>
<keyword evidence="2 3" id="KW-0786">Thiamine pyrophosphate</keyword>
<keyword evidence="8" id="KW-1185">Reference proteome</keyword>
<dbReference type="GO" id="GO:0030976">
    <property type="term" value="F:thiamine pyrophosphate binding"/>
    <property type="evidence" value="ECO:0007669"/>
    <property type="project" value="InterPro"/>
</dbReference>
<proteinExistence type="inferred from homology"/>
<dbReference type="CDD" id="cd00568">
    <property type="entry name" value="TPP_enzymes"/>
    <property type="match status" value="1"/>
</dbReference>
<accession>A0A643FC01</accession>
<dbReference type="GO" id="GO:0003984">
    <property type="term" value="F:acetolactate synthase activity"/>
    <property type="evidence" value="ECO:0007669"/>
    <property type="project" value="TreeGrafter"/>
</dbReference>
<organism evidence="7 8">
    <name type="scientific">Ideonella dechloratans</name>
    <dbReference type="NCBI Taxonomy" id="36863"/>
    <lineage>
        <taxon>Bacteria</taxon>
        <taxon>Pseudomonadati</taxon>
        <taxon>Pseudomonadota</taxon>
        <taxon>Betaproteobacteria</taxon>
        <taxon>Burkholderiales</taxon>
        <taxon>Sphaerotilaceae</taxon>
        <taxon>Ideonella</taxon>
    </lineage>
</organism>
<evidence type="ECO:0000256" key="2">
    <source>
        <dbReference type="ARBA" id="ARBA00023052"/>
    </source>
</evidence>
<feature type="domain" description="Thiamine pyrophosphate enzyme N-terminal TPP-binding" evidence="6">
    <location>
        <begin position="4"/>
        <end position="126"/>
    </location>
</feature>
<dbReference type="OrthoDB" id="9785953at2"/>
<dbReference type="InterPro" id="IPR012001">
    <property type="entry name" value="Thiamin_PyroP_enz_TPP-bd_dom"/>
</dbReference>
<evidence type="ECO:0000313" key="8">
    <source>
        <dbReference type="Proteomes" id="UP000430120"/>
    </source>
</evidence>
<dbReference type="FunFam" id="3.40.50.970:FF:000007">
    <property type="entry name" value="Acetolactate synthase"/>
    <property type="match status" value="1"/>
</dbReference>
<reference evidence="7 8" key="1">
    <citation type="submission" date="2019-09" db="EMBL/GenBank/DDBJ databases">
        <title>Draft genome sequences of 48 bacterial type strains from the CCUG.</title>
        <authorList>
            <person name="Tunovic T."/>
            <person name="Pineiro-Iglesias B."/>
            <person name="Unosson C."/>
            <person name="Inganas E."/>
            <person name="Ohlen M."/>
            <person name="Cardew S."/>
            <person name="Jensie-Markopoulos S."/>
            <person name="Salva-Serra F."/>
            <person name="Jaen-Luchoro D."/>
            <person name="Karlsson R."/>
            <person name="Svensson-Stadler L."/>
            <person name="Chun J."/>
            <person name="Moore E."/>
        </authorList>
    </citation>
    <scope>NUCLEOTIDE SEQUENCE [LARGE SCALE GENOMIC DNA]</scope>
    <source>
        <strain evidence="7 8">CCUG 30977</strain>
    </source>
</reference>
<evidence type="ECO:0000259" key="6">
    <source>
        <dbReference type="Pfam" id="PF02776"/>
    </source>
</evidence>
<dbReference type="GO" id="GO:0050660">
    <property type="term" value="F:flavin adenine dinucleotide binding"/>
    <property type="evidence" value="ECO:0007669"/>
    <property type="project" value="TreeGrafter"/>
</dbReference>
<gene>
    <name evidence="7" type="ORF">F7Q92_16750</name>
</gene>
<comment type="caution">
    <text evidence="7">The sequence shown here is derived from an EMBL/GenBank/DDBJ whole genome shotgun (WGS) entry which is preliminary data.</text>
</comment>
<dbReference type="GO" id="GO:0009099">
    <property type="term" value="P:L-valine biosynthetic process"/>
    <property type="evidence" value="ECO:0007669"/>
    <property type="project" value="TreeGrafter"/>
</dbReference>
<dbReference type="InterPro" id="IPR045229">
    <property type="entry name" value="TPP_enz"/>
</dbReference>
<protein>
    <submittedName>
        <fullName evidence="7">Thiamine pyrophosphate-binding protein</fullName>
    </submittedName>
</protein>
<dbReference type="PANTHER" id="PTHR18968:SF142">
    <property type="entry name" value="ACETOLACTATE SYNTHASE"/>
    <property type="match status" value="1"/>
</dbReference>
<dbReference type="Gene3D" id="3.40.50.970">
    <property type="match status" value="2"/>
</dbReference>
<dbReference type="Pfam" id="PF02775">
    <property type="entry name" value="TPP_enzyme_C"/>
    <property type="match status" value="1"/>
</dbReference>
<evidence type="ECO:0000256" key="3">
    <source>
        <dbReference type="RuleBase" id="RU362132"/>
    </source>
</evidence>
<dbReference type="InterPro" id="IPR011766">
    <property type="entry name" value="TPP_enzyme_TPP-bd"/>
</dbReference>
<dbReference type="Proteomes" id="UP000430120">
    <property type="component" value="Unassembled WGS sequence"/>
</dbReference>
<evidence type="ECO:0000256" key="1">
    <source>
        <dbReference type="ARBA" id="ARBA00007812"/>
    </source>
</evidence>
<dbReference type="RefSeq" id="WP_151125242.1">
    <property type="nucleotide sequence ID" value="NZ_CP088081.1"/>
</dbReference>
<dbReference type="Pfam" id="PF00205">
    <property type="entry name" value="TPP_enzyme_M"/>
    <property type="match status" value="1"/>
</dbReference>
<dbReference type="InterPro" id="IPR029061">
    <property type="entry name" value="THDP-binding"/>
</dbReference>
<feature type="domain" description="Thiamine pyrophosphate enzyme TPP-binding" evidence="5">
    <location>
        <begin position="412"/>
        <end position="551"/>
    </location>
</feature>
<dbReference type="GO" id="GO:0005948">
    <property type="term" value="C:acetolactate synthase complex"/>
    <property type="evidence" value="ECO:0007669"/>
    <property type="project" value="TreeGrafter"/>
</dbReference>
<dbReference type="Pfam" id="PF02776">
    <property type="entry name" value="TPP_enzyme_N"/>
    <property type="match status" value="1"/>
</dbReference>
<sequence>MTQRLADWLMSRLADEGIGHVFVLPGGGAMHLNDALACQPRLQAVACQHEQACGIAAEAYGRTGRPGAPTFGVAMVTTGPGATNIVTPVAGAWIDSVPMLVISGQAKRADRLRGRPLRQTGVQEVDIVPLVRPITKFAAVVEEPADIRALLEEALHHMRSGRPGPVWLDVPLDVQAAPVDAAALRPWQAPVRPAPSTVDFAALARQLRQAQRPLLLAGHGVRLSGAADALQALAHEAGLPCVFTWNALDLLPHEDPLNIGRPGVVATRAANFAVQNCDLLICVGARLDPVVTAYNRAEFGRHAQKIVVDIDAHELDDKTDLPEATRLALDAGDFLQGLRGALGPAPLAVDAWRARCLRWKLDHPLHPQGSFADAGPISHAHFVDALSEATPADTLVATGSSGLAVEFLYAGFRNKPGQRLFLTSGLGSMGYGLPAAIGACLGQGRSPMIAVESDGSLQLNVQELATLATQALPICLFVMNNGGYASIRNTQRNYFQGRYLASGPDSGLRLPDLAALARTYGLPCVTIADSHALAAALSGAMALPRPCLVDVQLVPDETLQPKCAAIPLAEGGMVSMPLEDMSPLLSLEALEAEMLTPLSPRSRQARGGPC</sequence>
<comment type="similarity">
    <text evidence="1 3">Belongs to the TPP enzyme family.</text>
</comment>
<dbReference type="InterPro" id="IPR012000">
    <property type="entry name" value="Thiamin_PyroP_enz_cen_dom"/>
</dbReference>
<dbReference type="AlphaFoldDB" id="A0A643FC01"/>
<dbReference type="SUPFAM" id="SSF52518">
    <property type="entry name" value="Thiamin diphosphate-binding fold (THDP-binding)"/>
    <property type="match status" value="2"/>
</dbReference>
<name>A0A643FC01_IDEDE</name>
<dbReference type="CDD" id="cd07035">
    <property type="entry name" value="TPP_PYR_POX_like"/>
    <property type="match status" value="1"/>
</dbReference>
<dbReference type="SUPFAM" id="SSF52467">
    <property type="entry name" value="DHS-like NAD/FAD-binding domain"/>
    <property type="match status" value="1"/>
</dbReference>
<evidence type="ECO:0000313" key="7">
    <source>
        <dbReference type="EMBL" id="KAB0577385.1"/>
    </source>
</evidence>
<dbReference type="GO" id="GO:0000287">
    <property type="term" value="F:magnesium ion binding"/>
    <property type="evidence" value="ECO:0007669"/>
    <property type="project" value="InterPro"/>
</dbReference>
<evidence type="ECO:0000259" key="4">
    <source>
        <dbReference type="Pfam" id="PF00205"/>
    </source>
</evidence>
<dbReference type="InterPro" id="IPR029035">
    <property type="entry name" value="DHS-like_NAD/FAD-binding_dom"/>
</dbReference>
<dbReference type="PANTHER" id="PTHR18968">
    <property type="entry name" value="THIAMINE PYROPHOSPHATE ENZYMES"/>
    <property type="match status" value="1"/>
</dbReference>